<organism evidence="2">
    <name type="scientific">Sesamum latifolium</name>
    <dbReference type="NCBI Taxonomy" id="2727402"/>
    <lineage>
        <taxon>Eukaryota</taxon>
        <taxon>Viridiplantae</taxon>
        <taxon>Streptophyta</taxon>
        <taxon>Embryophyta</taxon>
        <taxon>Tracheophyta</taxon>
        <taxon>Spermatophyta</taxon>
        <taxon>Magnoliopsida</taxon>
        <taxon>eudicotyledons</taxon>
        <taxon>Gunneridae</taxon>
        <taxon>Pentapetalae</taxon>
        <taxon>asterids</taxon>
        <taxon>lamiids</taxon>
        <taxon>Lamiales</taxon>
        <taxon>Pedaliaceae</taxon>
        <taxon>Sesamum</taxon>
    </lineage>
</organism>
<gene>
    <name evidence="2" type="ORF">Slati_2195500</name>
</gene>
<sequence length="552" mass="61716">MTPQELAPIPRRSVRQMTRPTWIDDYVCNWTATNFEPTHFTKITPKYSCFAAALSSLQEPGNDQQAKQGNEWVKAMQAKITALERNNTWIITRLPNNKRAIGCRWVYKLKLKPDGSVERHKARLVAKGYSQIEGVDYTDCFAPVAKTVIVRVFLAVAAYKGWPVHHFDVNNAFLHGKLEEDIYIELPEGYPVPQGHVCKLVKSLYGLRIKGCDPGNGMRSLQKDQGTKYMNDLVIDMELAQAKSATTPLPVGVKLTTDAGGVLKDPSQYRRLIGSLGYTRPDISHATQQLSQFINALVSNTGRLHDADWAACLDSRKSLTGYCLFLGSAPVSWKTKKQNTVSRSTAEAEYRSMASAVSHRPKGTTVQQLDRALDGGHEINCLRLGLKRSKSRTSRMDIENPVETCTKSRIHWMSAAFHQRQTWVVYAILVVVSPMRLEICCAWKSCGHSRCPNRIGSYVEQLGTTWSQLREGSPLDGLRHPARRSRAPATRELAWLPANELARCKLACHKLAWCELARSRASQLAGHELAWCELARSRARLLIAGGGNAGFF</sequence>
<accession>A0AAW2WTB2</accession>
<reference evidence="2" key="2">
    <citation type="journal article" date="2024" name="Plant">
        <title>Genomic evolution and insights into agronomic trait innovations of Sesamum species.</title>
        <authorList>
            <person name="Miao H."/>
            <person name="Wang L."/>
            <person name="Qu L."/>
            <person name="Liu H."/>
            <person name="Sun Y."/>
            <person name="Le M."/>
            <person name="Wang Q."/>
            <person name="Wei S."/>
            <person name="Zheng Y."/>
            <person name="Lin W."/>
            <person name="Duan Y."/>
            <person name="Cao H."/>
            <person name="Xiong S."/>
            <person name="Wang X."/>
            <person name="Wei L."/>
            <person name="Li C."/>
            <person name="Ma Q."/>
            <person name="Ju M."/>
            <person name="Zhao R."/>
            <person name="Li G."/>
            <person name="Mu C."/>
            <person name="Tian Q."/>
            <person name="Mei H."/>
            <person name="Zhang T."/>
            <person name="Gao T."/>
            <person name="Zhang H."/>
        </authorList>
    </citation>
    <scope>NUCLEOTIDE SEQUENCE</scope>
    <source>
        <strain evidence="2">KEN1</strain>
    </source>
</reference>
<evidence type="ECO:0000259" key="1">
    <source>
        <dbReference type="Pfam" id="PF07727"/>
    </source>
</evidence>
<comment type="caution">
    <text evidence="2">The sequence shown here is derived from an EMBL/GenBank/DDBJ whole genome shotgun (WGS) entry which is preliminary data.</text>
</comment>
<name>A0AAW2WTB2_9LAMI</name>
<dbReference type="PANTHER" id="PTHR11439">
    <property type="entry name" value="GAG-POL-RELATED RETROTRANSPOSON"/>
    <property type="match status" value="1"/>
</dbReference>
<dbReference type="PANTHER" id="PTHR11439:SF470">
    <property type="entry name" value="CYSTEINE-RICH RLK (RECEPTOR-LIKE PROTEIN KINASE) 8"/>
    <property type="match status" value="1"/>
</dbReference>
<dbReference type="InterPro" id="IPR043502">
    <property type="entry name" value="DNA/RNA_pol_sf"/>
</dbReference>
<protein>
    <submittedName>
        <fullName evidence="2">Retrovirus-related Pol polyprotein from transposon RE1</fullName>
    </submittedName>
</protein>
<proteinExistence type="predicted"/>
<dbReference type="EMBL" id="JACGWN010000007">
    <property type="protein sequence ID" value="KAL0444728.1"/>
    <property type="molecule type" value="Genomic_DNA"/>
</dbReference>
<dbReference type="Pfam" id="PF07727">
    <property type="entry name" value="RVT_2"/>
    <property type="match status" value="1"/>
</dbReference>
<dbReference type="InterPro" id="IPR013103">
    <property type="entry name" value="RVT_2"/>
</dbReference>
<evidence type="ECO:0000313" key="2">
    <source>
        <dbReference type="EMBL" id="KAL0444728.1"/>
    </source>
</evidence>
<feature type="domain" description="Reverse transcriptase Ty1/copia-type" evidence="1">
    <location>
        <begin position="86"/>
        <end position="209"/>
    </location>
</feature>
<dbReference type="AlphaFoldDB" id="A0AAW2WTB2"/>
<reference evidence="2" key="1">
    <citation type="submission" date="2020-06" db="EMBL/GenBank/DDBJ databases">
        <authorList>
            <person name="Li T."/>
            <person name="Hu X."/>
            <person name="Zhang T."/>
            <person name="Song X."/>
            <person name="Zhang H."/>
            <person name="Dai N."/>
            <person name="Sheng W."/>
            <person name="Hou X."/>
            <person name="Wei L."/>
        </authorList>
    </citation>
    <scope>NUCLEOTIDE SEQUENCE</scope>
    <source>
        <strain evidence="2">KEN1</strain>
        <tissue evidence="2">Leaf</tissue>
    </source>
</reference>
<dbReference type="CDD" id="cd09272">
    <property type="entry name" value="RNase_HI_RT_Ty1"/>
    <property type="match status" value="1"/>
</dbReference>
<dbReference type="SUPFAM" id="SSF56672">
    <property type="entry name" value="DNA/RNA polymerases"/>
    <property type="match status" value="1"/>
</dbReference>